<evidence type="ECO:0000256" key="4">
    <source>
        <dbReference type="ARBA" id="ARBA00022514"/>
    </source>
</evidence>
<keyword evidence="4" id="KW-0202">Cytokine</keyword>
<comment type="caution">
    <text evidence="13">The sequence shown here is derived from an EMBL/GenBank/DDBJ whole genome shotgun (WGS) entry which is preliminary data.</text>
</comment>
<evidence type="ECO:0000256" key="6">
    <source>
        <dbReference type="ARBA" id="ARBA00022729"/>
    </source>
</evidence>
<name>A0A7J8I741_MOLMO</name>
<reference evidence="13 14" key="1">
    <citation type="journal article" date="2020" name="Nature">
        <title>Six reference-quality genomes reveal evolution of bat adaptations.</title>
        <authorList>
            <person name="Jebb D."/>
            <person name="Huang Z."/>
            <person name="Pippel M."/>
            <person name="Hughes G.M."/>
            <person name="Lavrichenko K."/>
            <person name="Devanna P."/>
            <person name="Winkler S."/>
            <person name="Jermiin L.S."/>
            <person name="Skirmuntt E.C."/>
            <person name="Katzourakis A."/>
            <person name="Burkitt-Gray L."/>
            <person name="Ray D.A."/>
            <person name="Sullivan K.A.M."/>
            <person name="Roscito J.G."/>
            <person name="Kirilenko B.M."/>
            <person name="Davalos L.M."/>
            <person name="Corthals A.P."/>
            <person name="Power M.L."/>
            <person name="Jones G."/>
            <person name="Ransome R.D."/>
            <person name="Dechmann D.K.N."/>
            <person name="Locatelli A.G."/>
            <person name="Puechmaille S.J."/>
            <person name="Fedrigo O."/>
            <person name="Jarvis E.D."/>
            <person name="Hiller M."/>
            <person name="Vernes S.C."/>
            <person name="Myers E.W."/>
            <person name="Teeling E.C."/>
        </authorList>
    </citation>
    <scope>NUCLEOTIDE SEQUENCE [LARGE SCALE GENOMIC DNA]</scope>
    <source>
        <strain evidence="13">MMolMol1</strain>
        <tissue evidence="13">Muscle</tissue>
    </source>
</reference>
<evidence type="ECO:0000256" key="10">
    <source>
        <dbReference type="ARBA" id="ARBA00032468"/>
    </source>
</evidence>
<evidence type="ECO:0000256" key="2">
    <source>
        <dbReference type="ARBA" id="ARBA00008547"/>
    </source>
</evidence>
<comment type="similarity">
    <text evidence="2">Belongs to the IL-3 family.</text>
</comment>
<dbReference type="SUPFAM" id="SSF47266">
    <property type="entry name" value="4-helical cytokines"/>
    <property type="match status" value="1"/>
</dbReference>
<dbReference type="FunCoup" id="A0A7J8I741">
    <property type="interactions" value="161"/>
</dbReference>
<dbReference type="PANTHER" id="PTHR48489:SF1">
    <property type="entry name" value="INTERLEUKIN-3"/>
    <property type="match status" value="1"/>
</dbReference>
<sequence>MHLARPRISSLPVLHLVLLLLAHHITQAQGMNLPYLNYIKEIEKILEEPVPLQNDLNSHEKFVLRNEIFLKVNLDTFLEAAKNLTDRRKKIGENLEKFKAVLPNATSTKHQIYIMEGNWDDFRRKLKAYMQALKRFIGF</sequence>
<dbReference type="InParanoid" id="A0A7J8I741"/>
<protein>
    <recommendedName>
        <fullName evidence="3">Interleukin-3</fullName>
    </recommendedName>
    <alternativeName>
        <fullName evidence="9">Hematopoietic growth factor</fullName>
    </alternativeName>
    <alternativeName>
        <fullName evidence="8">Mast cell growth factor</fullName>
    </alternativeName>
    <alternativeName>
        <fullName evidence="11">Multipotential colony-stimulating factor</fullName>
    </alternativeName>
    <alternativeName>
        <fullName evidence="10">P-cell-stimulating factor</fullName>
    </alternativeName>
</protein>
<evidence type="ECO:0000256" key="11">
    <source>
        <dbReference type="ARBA" id="ARBA00033034"/>
    </source>
</evidence>
<evidence type="ECO:0000313" key="14">
    <source>
        <dbReference type="Proteomes" id="UP000550707"/>
    </source>
</evidence>
<dbReference type="EMBL" id="JACASF010000004">
    <property type="protein sequence ID" value="KAF6480393.1"/>
    <property type="molecule type" value="Genomic_DNA"/>
</dbReference>
<dbReference type="GO" id="GO:0005125">
    <property type="term" value="F:cytokine activity"/>
    <property type="evidence" value="ECO:0007669"/>
    <property type="project" value="UniProtKB-KW"/>
</dbReference>
<gene>
    <name evidence="13" type="ORF">HJG59_006765</name>
</gene>
<dbReference type="GO" id="GO:0005615">
    <property type="term" value="C:extracellular space"/>
    <property type="evidence" value="ECO:0007669"/>
    <property type="project" value="UniProtKB-KW"/>
</dbReference>
<dbReference type="InterPro" id="IPR002183">
    <property type="entry name" value="IL-3"/>
</dbReference>
<comment type="subcellular location">
    <subcellularLocation>
        <location evidence="1">Secreted</location>
    </subcellularLocation>
</comment>
<evidence type="ECO:0000256" key="3">
    <source>
        <dbReference type="ARBA" id="ARBA00019466"/>
    </source>
</evidence>
<keyword evidence="14" id="KW-1185">Reference proteome</keyword>
<keyword evidence="7" id="KW-0339">Growth factor</keyword>
<feature type="chain" id="PRO_5029630346" description="Interleukin-3" evidence="12">
    <location>
        <begin position="31"/>
        <end position="139"/>
    </location>
</feature>
<dbReference type="GO" id="GO:0008083">
    <property type="term" value="F:growth factor activity"/>
    <property type="evidence" value="ECO:0007669"/>
    <property type="project" value="UniProtKB-KW"/>
</dbReference>
<dbReference type="Gene3D" id="1.20.1250.10">
    <property type="match status" value="1"/>
</dbReference>
<evidence type="ECO:0000256" key="1">
    <source>
        <dbReference type="ARBA" id="ARBA00004613"/>
    </source>
</evidence>
<keyword evidence="5" id="KW-0964">Secreted</keyword>
<dbReference type="Pfam" id="PF02059">
    <property type="entry name" value="IL3"/>
    <property type="match status" value="1"/>
</dbReference>
<dbReference type="InterPro" id="IPR009079">
    <property type="entry name" value="4_helix_cytokine-like_core"/>
</dbReference>
<proteinExistence type="inferred from homology"/>
<dbReference type="GO" id="GO:0005135">
    <property type="term" value="F:interleukin-3 receptor binding"/>
    <property type="evidence" value="ECO:0007669"/>
    <property type="project" value="InterPro"/>
</dbReference>
<dbReference type="PANTHER" id="PTHR48489">
    <property type="entry name" value="INTERLEUKIN-3"/>
    <property type="match status" value="1"/>
</dbReference>
<dbReference type="Proteomes" id="UP000550707">
    <property type="component" value="Unassembled WGS sequence"/>
</dbReference>
<organism evidence="13 14">
    <name type="scientific">Molossus molossus</name>
    <name type="common">Pallas' mastiff bat</name>
    <name type="synonym">Vespertilio molossus</name>
    <dbReference type="NCBI Taxonomy" id="27622"/>
    <lineage>
        <taxon>Eukaryota</taxon>
        <taxon>Metazoa</taxon>
        <taxon>Chordata</taxon>
        <taxon>Craniata</taxon>
        <taxon>Vertebrata</taxon>
        <taxon>Euteleostomi</taxon>
        <taxon>Mammalia</taxon>
        <taxon>Eutheria</taxon>
        <taxon>Laurasiatheria</taxon>
        <taxon>Chiroptera</taxon>
        <taxon>Yangochiroptera</taxon>
        <taxon>Molossidae</taxon>
        <taxon>Molossus</taxon>
    </lineage>
</organism>
<evidence type="ECO:0000256" key="8">
    <source>
        <dbReference type="ARBA" id="ARBA00030364"/>
    </source>
</evidence>
<keyword evidence="6 12" id="KW-0732">Signal</keyword>
<evidence type="ECO:0000256" key="7">
    <source>
        <dbReference type="ARBA" id="ARBA00023030"/>
    </source>
</evidence>
<accession>A0A7J8I741</accession>
<dbReference type="AlphaFoldDB" id="A0A7J8I741"/>
<evidence type="ECO:0000256" key="12">
    <source>
        <dbReference type="SAM" id="SignalP"/>
    </source>
</evidence>
<dbReference type="GO" id="GO:0006955">
    <property type="term" value="P:immune response"/>
    <property type="evidence" value="ECO:0007669"/>
    <property type="project" value="InterPro"/>
</dbReference>
<evidence type="ECO:0000256" key="5">
    <source>
        <dbReference type="ARBA" id="ARBA00022525"/>
    </source>
</evidence>
<evidence type="ECO:0000256" key="9">
    <source>
        <dbReference type="ARBA" id="ARBA00031944"/>
    </source>
</evidence>
<feature type="signal peptide" evidence="12">
    <location>
        <begin position="1"/>
        <end position="30"/>
    </location>
</feature>
<evidence type="ECO:0000313" key="13">
    <source>
        <dbReference type="EMBL" id="KAF6480393.1"/>
    </source>
</evidence>